<keyword evidence="3" id="KW-0547">Nucleotide-binding</keyword>
<dbReference type="Pfam" id="PF08335">
    <property type="entry name" value="GlnD_UR_UTase"/>
    <property type="match status" value="1"/>
</dbReference>
<evidence type="ECO:0000256" key="6">
    <source>
        <dbReference type="ARBA" id="ARBA00023268"/>
    </source>
</evidence>
<keyword evidence="2 11" id="KW-0548">Nucleotidyltransferase</keyword>
<dbReference type="Proteomes" id="UP000231702">
    <property type="component" value="Unassembled WGS sequence"/>
</dbReference>
<dbReference type="RefSeq" id="WP_097146372.1">
    <property type="nucleotide sequence ID" value="NZ_OBEA01000005.1"/>
</dbReference>
<accession>A0A285J0I4</accession>
<dbReference type="PANTHER" id="PTHR30621">
    <property type="entry name" value="GLUTAMINE SYNTHETASE ADENYLYLTRANSFERASE"/>
    <property type="match status" value="1"/>
</dbReference>
<dbReference type="OrthoDB" id="9759366at2"/>
<feature type="domain" description="Glutamate-ammonia ligase adenylyltransferase repeated" evidence="8">
    <location>
        <begin position="42"/>
        <end position="274"/>
    </location>
</feature>
<keyword evidence="13" id="KW-1185">Reference proteome</keyword>
<keyword evidence="4" id="KW-0067">ATP-binding</keyword>
<dbReference type="EMBL" id="OBEA01000005">
    <property type="protein sequence ID" value="SNY53830.1"/>
    <property type="molecule type" value="Genomic_DNA"/>
</dbReference>
<dbReference type="GO" id="GO:0008882">
    <property type="term" value="F:[glutamate-ammonia-ligase] adenylyltransferase activity"/>
    <property type="evidence" value="ECO:0007669"/>
    <property type="project" value="InterPro"/>
</dbReference>
<evidence type="ECO:0000256" key="5">
    <source>
        <dbReference type="ARBA" id="ARBA00022842"/>
    </source>
</evidence>
<name>A0A285J0I4_9RHOB</name>
<dbReference type="GO" id="GO:0000820">
    <property type="term" value="P:regulation of glutamine family amino acid metabolic process"/>
    <property type="evidence" value="ECO:0007669"/>
    <property type="project" value="TreeGrafter"/>
</dbReference>
<evidence type="ECO:0000256" key="2">
    <source>
        <dbReference type="ARBA" id="ARBA00022695"/>
    </source>
</evidence>
<dbReference type="Gene3D" id="3.30.460.10">
    <property type="entry name" value="Beta Polymerase, domain 2"/>
    <property type="match status" value="2"/>
</dbReference>
<evidence type="ECO:0000313" key="10">
    <source>
        <dbReference type="EMBL" id="PJE29937.1"/>
    </source>
</evidence>
<dbReference type="EMBL" id="PGTD01000015">
    <property type="protein sequence ID" value="PJE29937.1"/>
    <property type="molecule type" value="Genomic_DNA"/>
</dbReference>
<gene>
    <name evidence="10" type="ORF">CVM39_08585</name>
    <name evidence="11" type="ORF">SAMN06297129_2640</name>
</gene>
<feature type="domain" description="Glutamate-ammonia ligase adenylyltransferase repeated" evidence="8">
    <location>
        <begin position="539"/>
        <end position="775"/>
    </location>
</feature>
<dbReference type="Pfam" id="PF03710">
    <property type="entry name" value="GlnE"/>
    <property type="match status" value="2"/>
</dbReference>
<evidence type="ECO:0000256" key="3">
    <source>
        <dbReference type="ARBA" id="ARBA00022741"/>
    </source>
</evidence>
<feature type="region of interest" description="Disordered" evidence="7">
    <location>
        <begin position="935"/>
        <end position="954"/>
    </location>
</feature>
<dbReference type="CDD" id="cd05401">
    <property type="entry name" value="NT_GlnE_GlnD_like"/>
    <property type="match status" value="2"/>
</dbReference>
<evidence type="ECO:0000256" key="7">
    <source>
        <dbReference type="SAM" id="MobiDB-lite"/>
    </source>
</evidence>
<dbReference type="GO" id="GO:0005524">
    <property type="term" value="F:ATP binding"/>
    <property type="evidence" value="ECO:0007669"/>
    <property type="project" value="UniProtKB-KW"/>
</dbReference>
<dbReference type="InterPro" id="IPR005190">
    <property type="entry name" value="GlnE_rpt_dom"/>
</dbReference>
<dbReference type="GO" id="GO:0016874">
    <property type="term" value="F:ligase activity"/>
    <property type="evidence" value="ECO:0007669"/>
    <property type="project" value="UniProtKB-KW"/>
</dbReference>
<evidence type="ECO:0000259" key="8">
    <source>
        <dbReference type="Pfam" id="PF03710"/>
    </source>
</evidence>
<proteinExistence type="predicted"/>
<evidence type="ECO:0000256" key="4">
    <source>
        <dbReference type="ARBA" id="ARBA00022840"/>
    </source>
</evidence>
<evidence type="ECO:0000313" key="11">
    <source>
        <dbReference type="EMBL" id="SNY53830.1"/>
    </source>
</evidence>
<dbReference type="InterPro" id="IPR023057">
    <property type="entry name" value="GlnE"/>
</dbReference>
<dbReference type="PANTHER" id="PTHR30621:SF0">
    <property type="entry name" value="BIFUNCTIONAL GLUTAMINE SYNTHETASE ADENYLYLTRANSFERASE_ADENYLYL-REMOVING ENZYME"/>
    <property type="match status" value="1"/>
</dbReference>
<keyword evidence="1 11" id="KW-0808">Transferase</keyword>
<dbReference type="Proteomes" id="UP000231655">
    <property type="component" value="Unassembled WGS sequence"/>
</dbReference>
<dbReference type="SUPFAM" id="SSF81301">
    <property type="entry name" value="Nucleotidyltransferase"/>
    <property type="match status" value="2"/>
</dbReference>
<evidence type="ECO:0000313" key="12">
    <source>
        <dbReference type="Proteomes" id="UP000231655"/>
    </source>
</evidence>
<dbReference type="GO" id="GO:0005829">
    <property type="term" value="C:cytosol"/>
    <property type="evidence" value="ECO:0007669"/>
    <property type="project" value="TreeGrafter"/>
</dbReference>
<organism evidence="11 12">
    <name type="scientific">Pseudooceanicola antarcticus</name>
    <dbReference type="NCBI Taxonomy" id="1247613"/>
    <lineage>
        <taxon>Bacteria</taxon>
        <taxon>Pseudomonadati</taxon>
        <taxon>Pseudomonadota</taxon>
        <taxon>Alphaproteobacteria</taxon>
        <taxon>Rhodobacterales</taxon>
        <taxon>Paracoccaceae</taxon>
        <taxon>Pseudooceanicola</taxon>
    </lineage>
</organism>
<keyword evidence="11" id="KW-0436">Ligase</keyword>
<dbReference type="Gene3D" id="1.20.120.330">
    <property type="entry name" value="Nucleotidyltransferases domain 2"/>
    <property type="match status" value="2"/>
</dbReference>
<evidence type="ECO:0000256" key="1">
    <source>
        <dbReference type="ARBA" id="ARBA00022679"/>
    </source>
</evidence>
<dbReference type="InterPro" id="IPR013546">
    <property type="entry name" value="PII_UdlTrfase/GS_AdlTrfase"/>
</dbReference>
<reference evidence="10 13" key="2">
    <citation type="journal article" date="2018" name="Int. J. Syst. Evol. Microbiol.">
        <title>Pseudooceanicola lipolyticus sp. nov., a marine alphaproteobacterium, reclassification of Oceanicola flagellatus as Pseudooceanicola flagellatus comb. nov. and emended description of the genus Pseudooceanicola.</title>
        <authorList>
            <person name="Huang M.-M."/>
            <person name="Guo L.-L."/>
            <person name="Wu Y.-H."/>
            <person name="Lai Q.-L."/>
            <person name="Shao Z.-Z."/>
            <person name="Wang C.-S."/>
            <person name="Wu M."/>
            <person name="Xu X.-W."/>
        </authorList>
    </citation>
    <scope>NUCLEOTIDE SEQUENCE [LARGE SCALE GENOMIC DNA]</scope>
    <source>
        <strain evidence="10 13">Ar-45</strain>
    </source>
</reference>
<evidence type="ECO:0000313" key="13">
    <source>
        <dbReference type="Proteomes" id="UP000231702"/>
    </source>
</evidence>
<sequence length="954" mass="103319">MEDRLDLTRLPRPFDPERGAEALAHVPGLSGDRAALIAGTGGSSPYLAGLIAREADWLTGALETPLTALSAEGARLQALDPLDPAIGPELRRGKRRMALIVALADLGGAWPLEKVTGALTDFADLATGVALRAALAAELKRGKLPGMGPEDLETGCGLVMMAMGKMGAGELNYSSDIDLIALYDEERFEDAGEARPALIRAVRKMATLLSEPTGEGYVFRTDLRLRPDPSVTPVCVGMEAAERYYESLGRTWERAAYIKARPCAGDLDRGQRFLDGLRPFVWRRHLDYAAIQDAHAVRLAIRDSKGYHGPLSLPGHDMKLGRGGIREIEFFAQFHQLIAGGRDPSLRLRATVPALHQLSVAGWLPSDAASELVDHYRAHREVEHRVQMINDAQTHKLPANGEGLARLAALMGRDEAELRGDLTRRLEAVHEITEAFFAPETPGPGKAQAAEVPDPQELAREMGVDKGVLARWQHYPALASTRSREIFGRLRPQLLASLARAAKPEEALLAFDGFLKGLPAGVQLFSLFEANPQLIDLIGDICGTVPELALFLSRNSGVLDAVIGGDFFAPWPGNEALAAELGRVLEHEADYEARLDAARRWQKEWHFRIGVHHLRGLIRPEEAGAEYAGLAEAVLRGIWPEVQADFARRHGPPPGRGAVVMAMGSMGAGRLNARSDLDLIVIYDAAGQESSDGRRPLPARVYYARLTQALVTALSAPMAQGRLYEVDMRLRPSGNQGPVATSLTSYRDYQQATAWTWEHLALTRARVVAGPGELSREVMAFIDSVIAPGRDKGAVLRQVAEMRARILAAKGAGAPWEVKVGPGRNQEIELIAQAGGLIAGDPEGWIGDGLRLAVAQGWMHEDERDLLASTYRLLWNVGQVGKLLSDRVLDPEAIGEGGRALLLRDTGAESLEELRQAFELATRSAGDAITEILAREADADAGSEDAEGRPGRTT</sequence>
<protein>
    <submittedName>
        <fullName evidence="11">Glutamate-ammonia-ligase adenylyltransferase</fullName>
    </submittedName>
    <submittedName>
        <fullName evidence="10">Glutamine-synthetase adenylyltransferase</fullName>
    </submittedName>
</protein>
<reference evidence="11 12" key="1">
    <citation type="submission" date="2017-09" db="EMBL/GenBank/DDBJ databases">
        <authorList>
            <person name="Ehlers B."/>
            <person name="Leendertz F.H."/>
        </authorList>
    </citation>
    <scope>NUCLEOTIDE SEQUENCE [LARGE SCALE GENOMIC DNA]</scope>
    <source>
        <strain evidence="11 12">CGMCC 1.12662</strain>
    </source>
</reference>
<dbReference type="AlphaFoldDB" id="A0A285J0I4"/>
<keyword evidence="6" id="KW-0511">Multifunctional enzyme</keyword>
<evidence type="ECO:0000259" key="9">
    <source>
        <dbReference type="Pfam" id="PF08335"/>
    </source>
</evidence>
<dbReference type="NCBIfam" id="NF010706">
    <property type="entry name" value="PRK14108.1"/>
    <property type="match status" value="1"/>
</dbReference>
<dbReference type="InterPro" id="IPR043519">
    <property type="entry name" value="NT_sf"/>
</dbReference>
<keyword evidence="5" id="KW-0460">Magnesium</keyword>
<feature type="domain" description="PII-uridylyltransferase/Glutamine-synthetase adenylyltransferase" evidence="9">
    <location>
        <begin position="307"/>
        <end position="437"/>
    </location>
</feature>
<dbReference type="SUPFAM" id="SSF81593">
    <property type="entry name" value="Nucleotidyltransferase substrate binding subunit/domain"/>
    <property type="match status" value="2"/>
</dbReference>